<reference evidence="1" key="1">
    <citation type="submission" date="2021-02" db="EMBL/GenBank/DDBJ databases">
        <authorList>
            <person name="Nowell W R."/>
        </authorList>
    </citation>
    <scope>NUCLEOTIDE SEQUENCE</scope>
</reference>
<evidence type="ECO:0008006" key="3">
    <source>
        <dbReference type="Google" id="ProtNLM"/>
    </source>
</evidence>
<protein>
    <recommendedName>
        <fullName evidence="3">F-box domain-containing protein</fullName>
    </recommendedName>
</protein>
<dbReference type="EMBL" id="CAJOBD010003167">
    <property type="protein sequence ID" value="CAF3932711.1"/>
    <property type="molecule type" value="Genomic_DNA"/>
</dbReference>
<gene>
    <name evidence="1" type="ORF">JBS370_LOCUS22545</name>
</gene>
<organism evidence="1 2">
    <name type="scientific">Rotaria sordida</name>
    <dbReference type="NCBI Taxonomy" id="392033"/>
    <lineage>
        <taxon>Eukaryota</taxon>
        <taxon>Metazoa</taxon>
        <taxon>Spiralia</taxon>
        <taxon>Gnathifera</taxon>
        <taxon>Rotifera</taxon>
        <taxon>Eurotatoria</taxon>
        <taxon>Bdelloidea</taxon>
        <taxon>Philodinida</taxon>
        <taxon>Philodinidae</taxon>
        <taxon>Rotaria</taxon>
    </lineage>
</organism>
<dbReference type="Proteomes" id="UP000663836">
    <property type="component" value="Unassembled WGS sequence"/>
</dbReference>
<sequence length="542" mass="63322">MTCSSNAKNLVELLDLPDEIILAIMNEIKPRPILLYSMIGIKNIRLEQLALEQCHSIDLTSDCFDSSYEMFIYEFISFTLPYIFNYIKSLTIDIVHIQHLNYIQKTIYDENYLNNLKHLKIMAGRLHCDTGGPFRAGFYDVNMVRRYPLFSDIPQPFYISGGLIEPLLSFYHSPTMSSIISFEFDPVFLFNPPIDKQCFPQSHNLTHISITLRLFDDCVHLLNQIGAQLHSFDVSIMCVRLYQRSNLSKISLICCPKLKELKMKIYQNIFEYEQCIIPLLQRLSNVEHLTLLLAIDVNENGPNHFIDGSDLQRDIIPYMSNLFQFDFHIRSILKNADHIELDKIRQSFIQYKQSIDCTIDYFNNQYGQCQIYSLPFIGTRLDFISNRFPLFNAENRFSNVTMLILFDDIKPFEHVFFQRVARTLLRLKVLEVVNLLEQEDKNSATNNSIEFHHLTTLILHDIHADYVEQLLCRTYLPCLIELVIHNDLLLTIINQNQQQVKDNCSKVETLITVEPWYYLTEAMKFISLILSCMSNKNILSPP</sequence>
<name>A0A819JPT6_9BILA</name>
<accession>A0A819JPT6</accession>
<dbReference type="AlphaFoldDB" id="A0A819JPT6"/>
<evidence type="ECO:0000313" key="2">
    <source>
        <dbReference type="Proteomes" id="UP000663836"/>
    </source>
</evidence>
<evidence type="ECO:0000313" key="1">
    <source>
        <dbReference type="EMBL" id="CAF3932711.1"/>
    </source>
</evidence>
<comment type="caution">
    <text evidence="1">The sequence shown here is derived from an EMBL/GenBank/DDBJ whole genome shotgun (WGS) entry which is preliminary data.</text>
</comment>
<proteinExistence type="predicted"/>